<dbReference type="EMBL" id="NUBY01000109">
    <property type="protein sequence ID" value="PEQ02677.1"/>
    <property type="molecule type" value="Genomic_DNA"/>
</dbReference>
<accession>A0A2A8HC07</accession>
<sequence>MHVKLYMFLWFMFFVVPLIFLPKIFPDNQIVHWVSLIFTILLFILLIANYIGMEKEEKRREKRNRLC</sequence>
<evidence type="ECO:0000313" key="3">
    <source>
        <dbReference type="Proteomes" id="UP000220841"/>
    </source>
</evidence>
<evidence type="ECO:0000256" key="1">
    <source>
        <dbReference type="SAM" id="Phobius"/>
    </source>
</evidence>
<keyword evidence="1" id="KW-0812">Transmembrane</keyword>
<dbReference type="AlphaFoldDB" id="A0A2A8HC07"/>
<keyword evidence="1" id="KW-0472">Membrane</keyword>
<feature type="transmembrane region" description="Helical" evidence="1">
    <location>
        <begin position="7"/>
        <end position="25"/>
    </location>
</feature>
<name>A0A2A8HC07_9BACI</name>
<feature type="transmembrane region" description="Helical" evidence="1">
    <location>
        <begin position="31"/>
        <end position="53"/>
    </location>
</feature>
<keyword evidence="1" id="KW-1133">Transmembrane helix</keyword>
<organism evidence="2 3">
    <name type="scientific">Bacillus toyonensis</name>
    <dbReference type="NCBI Taxonomy" id="155322"/>
    <lineage>
        <taxon>Bacteria</taxon>
        <taxon>Bacillati</taxon>
        <taxon>Bacillota</taxon>
        <taxon>Bacilli</taxon>
        <taxon>Bacillales</taxon>
        <taxon>Bacillaceae</taxon>
        <taxon>Bacillus</taxon>
        <taxon>Bacillus cereus group</taxon>
    </lineage>
</organism>
<proteinExistence type="predicted"/>
<comment type="caution">
    <text evidence="2">The sequence shown here is derived from an EMBL/GenBank/DDBJ whole genome shotgun (WGS) entry which is preliminary data.</text>
</comment>
<reference evidence="2 3" key="1">
    <citation type="submission" date="2017-09" db="EMBL/GenBank/DDBJ databases">
        <title>Large-scale bioinformatics analysis of Bacillus genomes uncovers conserved roles of natural products in bacterial physiology.</title>
        <authorList>
            <consortium name="Agbiome Team Llc"/>
            <person name="Bleich R.M."/>
            <person name="Grubbs K.J."/>
            <person name="Santa Maria K.C."/>
            <person name="Allen S.E."/>
            <person name="Farag S."/>
            <person name="Shank E.A."/>
            <person name="Bowers A."/>
        </authorList>
    </citation>
    <scope>NUCLEOTIDE SEQUENCE [LARGE SCALE GENOMIC DNA]</scope>
    <source>
        <strain evidence="2 3">AFS021349</strain>
    </source>
</reference>
<evidence type="ECO:0000313" key="2">
    <source>
        <dbReference type="EMBL" id="PEQ02677.1"/>
    </source>
</evidence>
<dbReference type="RefSeq" id="WP_098227022.1">
    <property type="nucleotide sequence ID" value="NZ_NUBY01000109.1"/>
</dbReference>
<dbReference type="Proteomes" id="UP000220841">
    <property type="component" value="Unassembled WGS sequence"/>
</dbReference>
<protein>
    <submittedName>
        <fullName evidence="2">Uncharacterized protein</fullName>
    </submittedName>
</protein>
<gene>
    <name evidence="2" type="ORF">CN585_19535</name>
</gene>